<protein>
    <submittedName>
        <fullName evidence="2">Uncharacterized protein</fullName>
    </submittedName>
</protein>
<dbReference type="Proteomes" id="UP000499080">
    <property type="component" value="Unassembled WGS sequence"/>
</dbReference>
<accession>A0A4Y2UUT6</accession>
<feature type="compositionally biased region" description="Basic and acidic residues" evidence="1">
    <location>
        <begin position="208"/>
        <end position="228"/>
    </location>
</feature>
<organism evidence="2 3">
    <name type="scientific">Araneus ventricosus</name>
    <name type="common">Orbweaver spider</name>
    <name type="synonym">Epeira ventricosa</name>
    <dbReference type="NCBI Taxonomy" id="182803"/>
    <lineage>
        <taxon>Eukaryota</taxon>
        <taxon>Metazoa</taxon>
        <taxon>Ecdysozoa</taxon>
        <taxon>Arthropoda</taxon>
        <taxon>Chelicerata</taxon>
        <taxon>Arachnida</taxon>
        <taxon>Araneae</taxon>
        <taxon>Araneomorphae</taxon>
        <taxon>Entelegynae</taxon>
        <taxon>Araneoidea</taxon>
        <taxon>Araneidae</taxon>
        <taxon>Araneus</taxon>
    </lineage>
</organism>
<dbReference type="OrthoDB" id="10006939at2759"/>
<keyword evidence="3" id="KW-1185">Reference proteome</keyword>
<gene>
    <name evidence="2" type="ORF">AVEN_35241_1</name>
</gene>
<dbReference type="AlphaFoldDB" id="A0A4Y2UUT6"/>
<evidence type="ECO:0000256" key="1">
    <source>
        <dbReference type="SAM" id="MobiDB-lite"/>
    </source>
</evidence>
<sequence length="242" mass="27605">MDLLTALQDSRCEFPPGYLQTPVESMPRRFASLLRAHGGPTRYYKGVPVFLALRCIMGDQSGTIDYLETAKIAITEELSDILNLHKLACLNCLEDDITRIWKKIPTDIKIRFKSNNDPIALKQDRVLVVFWNLLNLPVDEAEEANRVATASHGELPRLPSREGMKRQKLKGRKKTKGDKTLGYLGVVNPVTSEDVPLRGKDENEELSFDNKDEETMLEKQTQEDENMKLKKKKLKKFNSEIC</sequence>
<name>A0A4Y2UUT6_ARAVE</name>
<feature type="region of interest" description="Disordered" evidence="1">
    <location>
        <begin position="192"/>
        <end position="229"/>
    </location>
</feature>
<reference evidence="2 3" key="1">
    <citation type="journal article" date="2019" name="Sci. Rep.">
        <title>Orb-weaving spider Araneus ventricosus genome elucidates the spidroin gene catalogue.</title>
        <authorList>
            <person name="Kono N."/>
            <person name="Nakamura H."/>
            <person name="Ohtoshi R."/>
            <person name="Moran D.A.P."/>
            <person name="Shinohara A."/>
            <person name="Yoshida Y."/>
            <person name="Fujiwara M."/>
            <person name="Mori M."/>
            <person name="Tomita M."/>
            <person name="Arakawa K."/>
        </authorList>
    </citation>
    <scope>NUCLEOTIDE SEQUENCE [LARGE SCALE GENOMIC DNA]</scope>
</reference>
<evidence type="ECO:0000313" key="3">
    <source>
        <dbReference type="Proteomes" id="UP000499080"/>
    </source>
</evidence>
<comment type="caution">
    <text evidence="2">The sequence shown here is derived from an EMBL/GenBank/DDBJ whole genome shotgun (WGS) entry which is preliminary data.</text>
</comment>
<proteinExistence type="predicted"/>
<evidence type="ECO:0000313" key="2">
    <source>
        <dbReference type="EMBL" id="GBO16765.1"/>
    </source>
</evidence>
<dbReference type="EMBL" id="BGPR01040606">
    <property type="protein sequence ID" value="GBO16765.1"/>
    <property type="molecule type" value="Genomic_DNA"/>
</dbReference>